<dbReference type="PROSITE" id="PS50928">
    <property type="entry name" value="ABC_TM1"/>
    <property type="match status" value="1"/>
</dbReference>
<dbReference type="CDD" id="cd06261">
    <property type="entry name" value="TM_PBP2"/>
    <property type="match status" value="1"/>
</dbReference>
<evidence type="ECO:0000313" key="10">
    <source>
        <dbReference type="Proteomes" id="UP000095463"/>
    </source>
</evidence>
<feature type="transmembrane region" description="Helical" evidence="7">
    <location>
        <begin position="238"/>
        <end position="261"/>
    </location>
</feature>
<evidence type="ECO:0000256" key="3">
    <source>
        <dbReference type="ARBA" id="ARBA00022475"/>
    </source>
</evidence>
<gene>
    <name evidence="9" type="ORF">VW23_009310</name>
</gene>
<feature type="transmembrane region" description="Helical" evidence="7">
    <location>
        <begin position="107"/>
        <end position="127"/>
    </location>
</feature>
<keyword evidence="2 7" id="KW-0813">Transport</keyword>
<sequence>MFKSLPLIVRIGAYLLLSILALSILLPFAWMIATALKTTAEISQSPFSLPATPNFGVFAEAWLQGDFTRLYLNSLGITAIAVTGIVACCSAAGYALAHFEFRAKEALFLYFLAGMMIPPQVILVPSFKIMATLGLVNSYWSVILTYFAWVPFAIFFFRAYFAGIPRELAEAARVEGISEWDIYLRVMLPLASPAMATVAIVYFIWIFNDFMWPLVYLNDQSLRTVTLGMMAFQGSHAALMNLKVAALLVATAPPLIIFLIFRRQIQSGLVEGALKA</sequence>
<dbReference type="AlphaFoldDB" id="A0A1E5XWC1"/>
<keyword evidence="3" id="KW-1003">Cell membrane</keyword>
<evidence type="ECO:0000259" key="8">
    <source>
        <dbReference type="PROSITE" id="PS50928"/>
    </source>
</evidence>
<feature type="domain" description="ABC transmembrane type-1" evidence="8">
    <location>
        <begin position="71"/>
        <end position="261"/>
    </location>
</feature>
<name>A0A1E5XWC1_9HYPH</name>
<dbReference type="OrthoDB" id="9815445at2"/>
<dbReference type="PANTHER" id="PTHR43744">
    <property type="entry name" value="ABC TRANSPORTER PERMEASE PROTEIN MG189-RELATED-RELATED"/>
    <property type="match status" value="1"/>
</dbReference>
<dbReference type="InterPro" id="IPR035906">
    <property type="entry name" value="MetI-like_sf"/>
</dbReference>
<dbReference type="Proteomes" id="UP000095463">
    <property type="component" value="Unassembled WGS sequence"/>
</dbReference>
<keyword evidence="5 7" id="KW-1133">Transmembrane helix</keyword>
<keyword evidence="10" id="KW-1185">Reference proteome</keyword>
<dbReference type="GO" id="GO:0055085">
    <property type="term" value="P:transmembrane transport"/>
    <property type="evidence" value="ECO:0007669"/>
    <property type="project" value="InterPro"/>
</dbReference>
<dbReference type="RefSeq" id="WP_069907967.1">
    <property type="nucleotide sequence ID" value="NZ_LAJE02000045.1"/>
</dbReference>
<comment type="similarity">
    <text evidence="7">Belongs to the binding-protein-dependent transport system permease family.</text>
</comment>
<evidence type="ECO:0000256" key="7">
    <source>
        <dbReference type="RuleBase" id="RU363032"/>
    </source>
</evidence>
<keyword evidence="6 7" id="KW-0472">Membrane</keyword>
<evidence type="ECO:0000256" key="1">
    <source>
        <dbReference type="ARBA" id="ARBA00004651"/>
    </source>
</evidence>
<comment type="caution">
    <text evidence="9">The sequence shown here is derived from an EMBL/GenBank/DDBJ whole genome shotgun (WGS) entry which is preliminary data.</text>
</comment>
<dbReference type="GO" id="GO:0005886">
    <property type="term" value="C:plasma membrane"/>
    <property type="evidence" value="ECO:0007669"/>
    <property type="project" value="UniProtKB-SubCell"/>
</dbReference>
<evidence type="ECO:0000256" key="5">
    <source>
        <dbReference type="ARBA" id="ARBA00022989"/>
    </source>
</evidence>
<dbReference type="SUPFAM" id="SSF161098">
    <property type="entry name" value="MetI-like"/>
    <property type="match status" value="1"/>
</dbReference>
<comment type="subcellular location">
    <subcellularLocation>
        <location evidence="1 7">Cell membrane</location>
        <topology evidence="1 7">Multi-pass membrane protein</topology>
    </subcellularLocation>
</comment>
<reference evidence="9 10" key="1">
    <citation type="journal article" date="2015" name="Genome Announc.">
        <title>Genome Assemblies of Three Soil-Associated Devosia species: D. insulae, D. limi, and D. soli.</title>
        <authorList>
            <person name="Hassan Y.I."/>
            <person name="Lepp D."/>
            <person name="Zhou T."/>
        </authorList>
    </citation>
    <scope>NUCLEOTIDE SEQUENCE [LARGE SCALE GENOMIC DNA]</scope>
    <source>
        <strain evidence="9 10">DS-56</strain>
    </source>
</reference>
<evidence type="ECO:0000256" key="6">
    <source>
        <dbReference type="ARBA" id="ARBA00023136"/>
    </source>
</evidence>
<organism evidence="9 10">
    <name type="scientific">Devosia insulae DS-56</name>
    <dbReference type="NCBI Taxonomy" id="1116389"/>
    <lineage>
        <taxon>Bacteria</taxon>
        <taxon>Pseudomonadati</taxon>
        <taxon>Pseudomonadota</taxon>
        <taxon>Alphaproteobacteria</taxon>
        <taxon>Hyphomicrobiales</taxon>
        <taxon>Devosiaceae</taxon>
        <taxon>Devosia</taxon>
    </lineage>
</organism>
<feature type="transmembrane region" description="Helical" evidence="7">
    <location>
        <begin position="70"/>
        <end position="95"/>
    </location>
</feature>
<evidence type="ECO:0000256" key="4">
    <source>
        <dbReference type="ARBA" id="ARBA00022692"/>
    </source>
</evidence>
<dbReference type="EMBL" id="LAJE02000045">
    <property type="protein sequence ID" value="OEO32885.1"/>
    <property type="molecule type" value="Genomic_DNA"/>
</dbReference>
<dbReference type="InterPro" id="IPR000515">
    <property type="entry name" value="MetI-like"/>
</dbReference>
<dbReference type="PANTHER" id="PTHR43744:SF12">
    <property type="entry name" value="ABC TRANSPORTER PERMEASE PROTEIN MG189-RELATED"/>
    <property type="match status" value="1"/>
</dbReference>
<feature type="transmembrane region" description="Helical" evidence="7">
    <location>
        <begin position="139"/>
        <end position="161"/>
    </location>
</feature>
<keyword evidence="4 7" id="KW-0812">Transmembrane</keyword>
<dbReference type="Pfam" id="PF00528">
    <property type="entry name" value="BPD_transp_1"/>
    <property type="match status" value="1"/>
</dbReference>
<accession>A0A1E5XWC1</accession>
<feature type="transmembrane region" description="Helical" evidence="7">
    <location>
        <begin position="12"/>
        <end position="33"/>
    </location>
</feature>
<proteinExistence type="inferred from homology"/>
<evidence type="ECO:0000313" key="9">
    <source>
        <dbReference type="EMBL" id="OEO32885.1"/>
    </source>
</evidence>
<feature type="transmembrane region" description="Helical" evidence="7">
    <location>
        <begin position="182"/>
        <end position="207"/>
    </location>
</feature>
<protein>
    <recommendedName>
        <fullName evidence="8">ABC transmembrane type-1 domain-containing protein</fullName>
    </recommendedName>
</protein>
<evidence type="ECO:0000256" key="2">
    <source>
        <dbReference type="ARBA" id="ARBA00022448"/>
    </source>
</evidence>
<dbReference type="Gene3D" id="1.10.3720.10">
    <property type="entry name" value="MetI-like"/>
    <property type="match status" value="1"/>
</dbReference>